<dbReference type="Gramene" id="OB07G26180.1">
    <property type="protein sequence ID" value="OB07G26180.1"/>
    <property type="gene ID" value="OB07G26180"/>
</dbReference>
<evidence type="ECO:0000313" key="1">
    <source>
        <dbReference type="EnsemblPlants" id="OB07G26180.1"/>
    </source>
</evidence>
<sequence length="51" mass="5774">DVDARPRRAVAVAARMRFFSFLHESVLSCSYNNTLDAARTASPWSARRSYP</sequence>
<reference evidence="1" key="2">
    <citation type="submission" date="2013-04" db="UniProtKB">
        <authorList>
            <consortium name="EnsemblPlants"/>
        </authorList>
    </citation>
    <scope>IDENTIFICATION</scope>
</reference>
<dbReference type="Proteomes" id="UP000006038">
    <property type="component" value="Chromosome 7"/>
</dbReference>
<dbReference type="AlphaFoldDB" id="J3MMI6"/>
<name>J3MMI6_ORYBR</name>
<protein>
    <submittedName>
        <fullName evidence="1">Uncharacterized protein</fullName>
    </submittedName>
</protein>
<organism evidence="1">
    <name type="scientific">Oryza brachyantha</name>
    <name type="common">malo sina</name>
    <dbReference type="NCBI Taxonomy" id="4533"/>
    <lineage>
        <taxon>Eukaryota</taxon>
        <taxon>Viridiplantae</taxon>
        <taxon>Streptophyta</taxon>
        <taxon>Embryophyta</taxon>
        <taxon>Tracheophyta</taxon>
        <taxon>Spermatophyta</taxon>
        <taxon>Magnoliopsida</taxon>
        <taxon>Liliopsida</taxon>
        <taxon>Poales</taxon>
        <taxon>Poaceae</taxon>
        <taxon>BOP clade</taxon>
        <taxon>Oryzoideae</taxon>
        <taxon>Oryzeae</taxon>
        <taxon>Oryzinae</taxon>
        <taxon>Oryza</taxon>
    </lineage>
</organism>
<proteinExistence type="predicted"/>
<dbReference type="HOGENOM" id="CLU_3112604_0_0_1"/>
<reference evidence="1" key="1">
    <citation type="journal article" date="2013" name="Nat. Commun.">
        <title>Whole-genome sequencing of Oryza brachyantha reveals mechanisms underlying Oryza genome evolution.</title>
        <authorList>
            <person name="Chen J."/>
            <person name="Huang Q."/>
            <person name="Gao D."/>
            <person name="Wang J."/>
            <person name="Lang Y."/>
            <person name="Liu T."/>
            <person name="Li B."/>
            <person name="Bai Z."/>
            <person name="Luis Goicoechea J."/>
            <person name="Liang C."/>
            <person name="Chen C."/>
            <person name="Zhang W."/>
            <person name="Sun S."/>
            <person name="Liao Y."/>
            <person name="Zhang X."/>
            <person name="Yang L."/>
            <person name="Song C."/>
            <person name="Wang M."/>
            <person name="Shi J."/>
            <person name="Liu G."/>
            <person name="Liu J."/>
            <person name="Zhou H."/>
            <person name="Zhou W."/>
            <person name="Yu Q."/>
            <person name="An N."/>
            <person name="Chen Y."/>
            <person name="Cai Q."/>
            <person name="Wang B."/>
            <person name="Liu B."/>
            <person name="Min J."/>
            <person name="Huang Y."/>
            <person name="Wu H."/>
            <person name="Li Z."/>
            <person name="Zhang Y."/>
            <person name="Yin Y."/>
            <person name="Song W."/>
            <person name="Jiang J."/>
            <person name="Jackson S.A."/>
            <person name="Wing R.A."/>
            <person name="Wang J."/>
            <person name="Chen M."/>
        </authorList>
    </citation>
    <scope>NUCLEOTIDE SEQUENCE [LARGE SCALE GENOMIC DNA]</scope>
    <source>
        <strain evidence="1">cv. IRGC 101232</strain>
    </source>
</reference>
<dbReference type="EnsemblPlants" id="OB07G26180.1">
    <property type="protein sequence ID" value="OB07G26180.1"/>
    <property type="gene ID" value="OB07G26180"/>
</dbReference>
<evidence type="ECO:0000313" key="2">
    <source>
        <dbReference type="Proteomes" id="UP000006038"/>
    </source>
</evidence>
<accession>J3MMI6</accession>
<keyword evidence="2" id="KW-1185">Reference proteome</keyword>